<evidence type="ECO:0000313" key="2">
    <source>
        <dbReference type="Proteomes" id="UP000029692"/>
    </source>
</evidence>
<accession>A0A098QZ13</accession>
<name>A0A098QZ13_9SPIO</name>
<dbReference type="PROSITE" id="PS51257">
    <property type="entry name" value="PROKAR_LIPOPROTEIN"/>
    <property type="match status" value="1"/>
</dbReference>
<evidence type="ECO:0000313" key="1">
    <source>
        <dbReference type="EMBL" id="KGE72761.1"/>
    </source>
</evidence>
<dbReference type="EMBL" id="JNUP01000048">
    <property type="protein sequence ID" value="KGE72761.1"/>
    <property type="molecule type" value="Genomic_DNA"/>
</dbReference>
<keyword evidence="2" id="KW-1185">Reference proteome</keyword>
<sequence length="127" mass="13909">MKKTLGVIAVLLLLVGLLAGCDGMVIIGNDLAGHTWEGRVDVLGLAGADYELRFLTASTGEYWEQVDVLGGLGVAQAETTDFTYEFDPIEMTGSIDFSDGDYWTFKIETNNDLTWTDSGYNYTATYK</sequence>
<gene>
    <name evidence="1" type="ORF">DC28_05835</name>
</gene>
<dbReference type="Proteomes" id="UP000029692">
    <property type="component" value="Unassembled WGS sequence"/>
</dbReference>
<protein>
    <submittedName>
        <fullName evidence="1">Uncharacterized protein</fullName>
    </submittedName>
</protein>
<reference evidence="1 2" key="1">
    <citation type="submission" date="2014-05" db="EMBL/GenBank/DDBJ databases">
        <title>De novo Genome Sequence of Spirocheata sp.</title>
        <authorList>
            <person name="Shivani Y."/>
            <person name="Subhash Y."/>
            <person name="Tushar L."/>
            <person name="Sasikala C."/>
            <person name="Ramana C.V."/>
        </authorList>
    </citation>
    <scope>NUCLEOTIDE SEQUENCE [LARGE SCALE GENOMIC DNA]</scope>
    <source>
        <strain evidence="1 2">JC230</strain>
    </source>
</reference>
<dbReference type="RefSeq" id="WP_037546764.1">
    <property type="nucleotide sequence ID" value="NZ_JNUP01000048.1"/>
</dbReference>
<proteinExistence type="predicted"/>
<organism evidence="1 2">
    <name type="scientific">Spirochaeta lutea</name>
    <dbReference type="NCBI Taxonomy" id="1480694"/>
    <lineage>
        <taxon>Bacteria</taxon>
        <taxon>Pseudomonadati</taxon>
        <taxon>Spirochaetota</taxon>
        <taxon>Spirochaetia</taxon>
        <taxon>Spirochaetales</taxon>
        <taxon>Spirochaetaceae</taxon>
        <taxon>Spirochaeta</taxon>
    </lineage>
</organism>
<dbReference type="AlphaFoldDB" id="A0A098QZ13"/>
<comment type="caution">
    <text evidence="1">The sequence shown here is derived from an EMBL/GenBank/DDBJ whole genome shotgun (WGS) entry which is preliminary data.</text>
</comment>